<protein>
    <submittedName>
        <fullName evidence="1">Uncharacterized protein</fullName>
    </submittedName>
</protein>
<proteinExistence type="predicted"/>
<organism evidence="1">
    <name type="scientific">marine sediment metagenome</name>
    <dbReference type="NCBI Taxonomy" id="412755"/>
    <lineage>
        <taxon>unclassified sequences</taxon>
        <taxon>metagenomes</taxon>
        <taxon>ecological metagenomes</taxon>
    </lineage>
</organism>
<sequence>RDVTPFRVQLKGKLSRGPVYLLCQRAFPTLSYDTETTVCDREYLVQKAVSLILKDRNDSEWHRYADRAAERAVEMGYGLDELHTEQAMTTV</sequence>
<evidence type="ECO:0000313" key="1">
    <source>
        <dbReference type="EMBL" id="KKL20470.1"/>
    </source>
</evidence>
<reference evidence="1" key="1">
    <citation type="journal article" date="2015" name="Nature">
        <title>Complex archaea that bridge the gap between prokaryotes and eukaryotes.</title>
        <authorList>
            <person name="Spang A."/>
            <person name="Saw J.H."/>
            <person name="Jorgensen S.L."/>
            <person name="Zaremba-Niedzwiedzka K."/>
            <person name="Martijn J."/>
            <person name="Lind A.E."/>
            <person name="van Eijk R."/>
            <person name="Schleper C."/>
            <person name="Guy L."/>
            <person name="Ettema T.J."/>
        </authorList>
    </citation>
    <scope>NUCLEOTIDE SEQUENCE</scope>
</reference>
<dbReference type="AlphaFoldDB" id="A0A0F9BFE7"/>
<comment type="caution">
    <text evidence="1">The sequence shown here is derived from an EMBL/GenBank/DDBJ whole genome shotgun (WGS) entry which is preliminary data.</text>
</comment>
<feature type="non-terminal residue" evidence="1">
    <location>
        <position position="1"/>
    </location>
</feature>
<dbReference type="EMBL" id="LAZR01038085">
    <property type="protein sequence ID" value="KKL20470.1"/>
    <property type="molecule type" value="Genomic_DNA"/>
</dbReference>
<accession>A0A0F9BFE7</accession>
<gene>
    <name evidence="1" type="ORF">LCGC14_2455120</name>
</gene>
<name>A0A0F9BFE7_9ZZZZ</name>